<keyword evidence="2" id="KW-1185">Reference proteome</keyword>
<organism evidence="1 2">
    <name type="scientific">Actinorhabdospora filicis</name>
    <dbReference type="NCBI Taxonomy" id="1785913"/>
    <lineage>
        <taxon>Bacteria</taxon>
        <taxon>Bacillati</taxon>
        <taxon>Actinomycetota</taxon>
        <taxon>Actinomycetes</taxon>
        <taxon>Micromonosporales</taxon>
        <taxon>Micromonosporaceae</taxon>
        <taxon>Actinorhabdospora</taxon>
    </lineage>
</organism>
<dbReference type="EMBL" id="BSTX01000005">
    <property type="protein sequence ID" value="GLZ81383.1"/>
    <property type="molecule type" value="Genomic_DNA"/>
</dbReference>
<name>A0A9W6WCS6_9ACTN</name>
<reference evidence="1" key="1">
    <citation type="submission" date="2023-03" db="EMBL/GenBank/DDBJ databases">
        <title>Actinorhabdospora filicis NBRC 111898.</title>
        <authorList>
            <person name="Ichikawa N."/>
            <person name="Sato H."/>
            <person name="Tonouchi N."/>
        </authorList>
    </citation>
    <scope>NUCLEOTIDE SEQUENCE</scope>
    <source>
        <strain evidence="1">NBRC 111898</strain>
    </source>
</reference>
<evidence type="ECO:0000313" key="2">
    <source>
        <dbReference type="Proteomes" id="UP001165079"/>
    </source>
</evidence>
<evidence type="ECO:0000313" key="1">
    <source>
        <dbReference type="EMBL" id="GLZ81383.1"/>
    </source>
</evidence>
<gene>
    <name evidence="1" type="ORF">Afil01_61900</name>
</gene>
<proteinExistence type="predicted"/>
<dbReference type="Proteomes" id="UP001165079">
    <property type="component" value="Unassembled WGS sequence"/>
</dbReference>
<dbReference type="AlphaFoldDB" id="A0A9W6WCS6"/>
<dbReference type="RefSeq" id="WP_285666833.1">
    <property type="nucleotide sequence ID" value="NZ_BSTX01000005.1"/>
</dbReference>
<comment type="caution">
    <text evidence="1">The sequence shown here is derived from an EMBL/GenBank/DDBJ whole genome shotgun (WGS) entry which is preliminary data.</text>
</comment>
<sequence length="71" mass="8257">MYLPEIPSIAPDLPVAEIYFMHCRTCDAHGPWVGALDYGTRDHLWDLDHRQATGHTKFYRWSVTRQTADII</sequence>
<protein>
    <submittedName>
        <fullName evidence="1">Uncharacterized protein</fullName>
    </submittedName>
</protein>
<accession>A0A9W6WCS6</accession>